<reference evidence="1 2" key="1">
    <citation type="submission" date="2018-06" db="EMBL/GenBank/DDBJ databases">
        <title>A transcriptomic atlas of mushroom development highlights an independent origin of complex multicellularity.</title>
        <authorList>
            <consortium name="DOE Joint Genome Institute"/>
            <person name="Krizsan K."/>
            <person name="Almasi E."/>
            <person name="Merenyi Z."/>
            <person name="Sahu N."/>
            <person name="Viragh M."/>
            <person name="Koszo T."/>
            <person name="Mondo S."/>
            <person name="Kiss B."/>
            <person name="Balint B."/>
            <person name="Kues U."/>
            <person name="Barry K."/>
            <person name="Hegedus J.C."/>
            <person name="Henrissat B."/>
            <person name="Johnson J."/>
            <person name="Lipzen A."/>
            <person name="Ohm R."/>
            <person name="Nagy I."/>
            <person name="Pangilinan J."/>
            <person name="Yan J."/>
            <person name="Xiong Y."/>
            <person name="Grigoriev I.V."/>
            <person name="Hibbett D.S."/>
            <person name="Nagy L.G."/>
        </authorList>
    </citation>
    <scope>NUCLEOTIDE SEQUENCE [LARGE SCALE GENOMIC DNA]</scope>
    <source>
        <strain evidence="1 2">SZMC22713</strain>
    </source>
</reference>
<evidence type="ECO:0000313" key="1">
    <source>
        <dbReference type="EMBL" id="TDL13572.1"/>
    </source>
</evidence>
<sequence length="256" mass="29846">MQLGITDLPRLQHLTFTYPVELSSFSMPRLSHVEWWSWLGPLPWFLSKLTHIEFHLSGKFDELEDLVTALHSMKNLQDLYLKIKRCQLTFGDDVSLRSVHAVKPRSVHIDRLVVSIVGETYHYSVLLFDALTYLLPSKLELSTTSTGTYLFNSKNEFFPYGSTIKLHVPKVFDVMRTLVDILRSCDIVKTVDFDQAMGQFHHRRLENDDWERLRSLDHLRFMNCDEFTESEVEALVTVKYHNSAVIHGRFENAILD</sequence>
<dbReference type="Proteomes" id="UP000294933">
    <property type="component" value="Unassembled WGS sequence"/>
</dbReference>
<evidence type="ECO:0008006" key="3">
    <source>
        <dbReference type="Google" id="ProtNLM"/>
    </source>
</evidence>
<evidence type="ECO:0000313" key="2">
    <source>
        <dbReference type="Proteomes" id="UP000294933"/>
    </source>
</evidence>
<dbReference type="AlphaFoldDB" id="A0A4Y7PFI0"/>
<dbReference type="VEuPathDB" id="FungiDB:BD410DRAFT_399377"/>
<gene>
    <name evidence="1" type="ORF">BD410DRAFT_399377</name>
</gene>
<protein>
    <recommendedName>
        <fullName evidence="3">F-box domain-containing protein</fullName>
    </recommendedName>
</protein>
<dbReference type="STRING" id="50990.A0A4Y7PFI0"/>
<name>A0A4Y7PFI0_9AGAM</name>
<organism evidence="1 2">
    <name type="scientific">Rickenella mellea</name>
    <dbReference type="NCBI Taxonomy" id="50990"/>
    <lineage>
        <taxon>Eukaryota</taxon>
        <taxon>Fungi</taxon>
        <taxon>Dikarya</taxon>
        <taxon>Basidiomycota</taxon>
        <taxon>Agaricomycotina</taxon>
        <taxon>Agaricomycetes</taxon>
        <taxon>Hymenochaetales</taxon>
        <taxon>Rickenellaceae</taxon>
        <taxon>Rickenella</taxon>
    </lineage>
</organism>
<proteinExistence type="predicted"/>
<accession>A0A4Y7PFI0</accession>
<keyword evidence="2" id="KW-1185">Reference proteome</keyword>
<dbReference type="EMBL" id="ML170544">
    <property type="protein sequence ID" value="TDL13572.1"/>
    <property type="molecule type" value="Genomic_DNA"/>
</dbReference>